<feature type="domain" description="Aminotransferase class V" evidence="13">
    <location>
        <begin position="4"/>
        <end position="367"/>
    </location>
</feature>
<evidence type="ECO:0000259" key="13">
    <source>
        <dbReference type="Pfam" id="PF00266"/>
    </source>
</evidence>
<evidence type="ECO:0000256" key="5">
    <source>
        <dbReference type="ARBA" id="ARBA00022679"/>
    </source>
</evidence>
<evidence type="ECO:0000256" key="2">
    <source>
        <dbReference type="ARBA" id="ARBA00003120"/>
    </source>
</evidence>
<dbReference type="GO" id="GO:0046872">
    <property type="term" value="F:metal ion binding"/>
    <property type="evidence" value="ECO:0007669"/>
    <property type="project" value="UniProtKB-KW"/>
</dbReference>
<gene>
    <name evidence="14" type="primary">iscS</name>
    <name evidence="14" type="ORF">CINF_1454</name>
</gene>
<evidence type="ECO:0000256" key="11">
    <source>
        <dbReference type="ARBA" id="ARBA00050776"/>
    </source>
</evidence>
<dbReference type="FunFam" id="3.40.640.10:FF:000084">
    <property type="entry name" value="IscS-like cysteine desulfurase"/>
    <property type="match status" value="1"/>
</dbReference>
<keyword evidence="9" id="KW-0408">Iron</keyword>
<dbReference type="PANTHER" id="PTHR11601">
    <property type="entry name" value="CYSTEINE DESULFURYLASE FAMILY MEMBER"/>
    <property type="match status" value="1"/>
</dbReference>
<dbReference type="InterPro" id="IPR016454">
    <property type="entry name" value="Cysteine_dSase"/>
</dbReference>
<dbReference type="Gene3D" id="3.90.1150.10">
    <property type="entry name" value="Aspartate Aminotransferase, domain 1"/>
    <property type="match status" value="1"/>
</dbReference>
<keyword evidence="6" id="KW-0001">2Fe-2S</keyword>
<dbReference type="InterPro" id="IPR015422">
    <property type="entry name" value="PyrdxlP-dep_Trfase_small"/>
</dbReference>
<accession>A0A7H9CNV6</accession>
<keyword evidence="7" id="KW-0479">Metal-binding</keyword>
<dbReference type="Proteomes" id="UP000509414">
    <property type="component" value="Chromosome"/>
</dbReference>
<dbReference type="Pfam" id="PF00266">
    <property type="entry name" value="Aminotran_5"/>
    <property type="match status" value="1"/>
</dbReference>
<evidence type="ECO:0000256" key="10">
    <source>
        <dbReference type="ARBA" id="ARBA00023014"/>
    </source>
</evidence>
<keyword evidence="8" id="KW-0663">Pyridoxal phosphate</keyword>
<dbReference type="InterPro" id="IPR015421">
    <property type="entry name" value="PyrdxlP-dep_Trfase_major"/>
</dbReference>
<dbReference type="Gene3D" id="3.40.640.10">
    <property type="entry name" value="Type I PLP-dependent aspartate aminotransferase-like (Major domain)"/>
    <property type="match status" value="1"/>
</dbReference>
<dbReference type="InterPro" id="IPR020578">
    <property type="entry name" value="Aminotrans_V_PyrdxlP_BS"/>
</dbReference>
<evidence type="ECO:0000256" key="4">
    <source>
        <dbReference type="ARBA" id="ARBA00012239"/>
    </source>
</evidence>
<evidence type="ECO:0000256" key="8">
    <source>
        <dbReference type="ARBA" id="ARBA00022898"/>
    </source>
</evidence>
<evidence type="ECO:0000256" key="7">
    <source>
        <dbReference type="ARBA" id="ARBA00022723"/>
    </source>
</evidence>
<dbReference type="PANTHER" id="PTHR11601:SF34">
    <property type="entry name" value="CYSTEINE DESULFURASE"/>
    <property type="match status" value="1"/>
</dbReference>
<dbReference type="KEGG" id="cinf:CINF_1454"/>
<protein>
    <recommendedName>
        <fullName evidence="4">cysteine desulfurase</fullName>
        <ecNumber evidence="4">2.8.1.7</ecNumber>
    </recommendedName>
</protein>
<dbReference type="PIRSF" id="PIRSF005572">
    <property type="entry name" value="NifS"/>
    <property type="match status" value="1"/>
</dbReference>
<evidence type="ECO:0000256" key="12">
    <source>
        <dbReference type="RuleBase" id="RU004504"/>
    </source>
</evidence>
<dbReference type="GO" id="GO:0031071">
    <property type="term" value="F:cysteine desulfurase activity"/>
    <property type="evidence" value="ECO:0007669"/>
    <property type="project" value="UniProtKB-EC"/>
</dbReference>
<dbReference type="AlphaFoldDB" id="A0A7H9CNV6"/>
<sequence length="397" mass="42631">MNRVYLDNNATTMLDPEALELMLPFLQDQYGNPNSLHFFGSQTHGALKTAIDQLYAGINARDNDDIVITSCATESNNWVLKGIYFDKILNKEKNRIIISGVEHPAVFATASFLQSLGVEVSILNVNSDASLNPKSLKDLMGDDVALVSIMSANNETGVIFPINELCEIAHEYGALFHTDAVQSIGKIPVNVQVSGVDFLSFSAHKFHGPKGVGGLFIKDGASLTPLLHGGEQMGGRRSGTLNVAGIVGMGKAMENAVKFLSVEKTHVERLRNKLEDALLTISDVYVVGDRAKRVPNTILASIRGVEGEAMLWDLNQAGIAASTGSACASESLESNPIMQAIGADSELAHTALRLSLSRFNTEAEIDYAIEKIKAAVDRLRAISSSFAYAPNGHESGL</sequence>
<evidence type="ECO:0000256" key="6">
    <source>
        <dbReference type="ARBA" id="ARBA00022714"/>
    </source>
</evidence>
<evidence type="ECO:0000313" key="14">
    <source>
        <dbReference type="EMBL" id="QLI05934.1"/>
    </source>
</evidence>
<comment type="similarity">
    <text evidence="3">Belongs to the class-V pyridoxal-phosphate-dependent aminotransferase family. NifS/IscS subfamily.</text>
</comment>
<keyword evidence="5 14" id="KW-0808">Transferase</keyword>
<organism evidence="14 15">
    <name type="scientific">Candidatus Campylobacter infans</name>
    <dbReference type="NCBI Taxonomy" id="2561898"/>
    <lineage>
        <taxon>Bacteria</taxon>
        <taxon>Pseudomonadati</taxon>
        <taxon>Campylobacterota</taxon>
        <taxon>Epsilonproteobacteria</taxon>
        <taxon>Campylobacterales</taxon>
        <taxon>Campylobacteraceae</taxon>
        <taxon>Campylobacter</taxon>
    </lineage>
</organism>
<dbReference type="SUPFAM" id="SSF53383">
    <property type="entry name" value="PLP-dependent transferases"/>
    <property type="match status" value="1"/>
</dbReference>
<evidence type="ECO:0000256" key="9">
    <source>
        <dbReference type="ARBA" id="ARBA00023004"/>
    </source>
</evidence>
<keyword evidence="15" id="KW-1185">Reference proteome</keyword>
<name>A0A7H9CNV6_9BACT</name>
<evidence type="ECO:0000313" key="15">
    <source>
        <dbReference type="Proteomes" id="UP000509414"/>
    </source>
</evidence>
<evidence type="ECO:0000256" key="3">
    <source>
        <dbReference type="ARBA" id="ARBA00006490"/>
    </source>
</evidence>
<comment type="catalytic activity">
    <reaction evidence="11">
        <text>(sulfur carrier)-H + L-cysteine = (sulfur carrier)-SH + L-alanine</text>
        <dbReference type="Rhea" id="RHEA:43892"/>
        <dbReference type="Rhea" id="RHEA-COMP:14737"/>
        <dbReference type="Rhea" id="RHEA-COMP:14739"/>
        <dbReference type="ChEBI" id="CHEBI:29917"/>
        <dbReference type="ChEBI" id="CHEBI:35235"/>
        <dbReference type="ChEBI" id="CHEBI:57972"/>
        <dbReference type="ChEBI" id="CHEBI:64428"/>
        <dbReference type="EC" id="2.8.1.7"/>
    </reaction>
</comment>
<dbReference type="GO" id="GO:0051537">
    <property type="term" value="F:2 iron, 2 sulfur cluster binding"/>
    <property type="evidence" value="ECO:0007669"/>
    <property type="project" value="UniProtKB-KW"/>
</dbReference>
<dbReference type="Gene3D" id="1.10.260.50">
    <property type="match status" value="1"/>
</dbReference>
<dbReference type="EC" id="2.8.1.7" evidence="4"/>
<dbReference type="InterPro" id="IPR017773">
    <property type="entry name" value="Cys_deSase_NifS_proteobacteria"/>
</dbReference>
<dbReference type="EMBL" id="CP049075">
    <property type="protein sequence ID" value="QLI05934.1"/>
    <property type="molecule type" value="Genomic_DNA"/>
</dbReference>
<proteinExistence type="inferred from homology"/>
<dbReference type="NCBIfam" id="TIGR03403">
    <property type="entry name" value="nifS_epsilon"/>
    <property type="match status" value="1"/>
</dbReference>
<keyword evidence="10" id="KW-0411">Iron-sulfur</keyword>
<dbReference type="GO" id="GO:0006534">
    <property type="term" value="P:cysteine metabolic process"/>
    <property type="evidence" value="ECO:0007669"/>
    <property type="project" value="InterPro"/>
</dbReference>
<evidence type="ECO:0000256" key="1">
    <source>
        <dbReference type="ARBA" id="ARBA00001933"/>
    </source>
</evidence>
<dbReference type="PROSITE" id="PS00595">
    <property type="entry name" value="AA_TRANSFER_CLASS_5"/>
    <property type="match status" value="1"/>
</dbReference>
<reference evidence="14 15" key="1">
    <citation type="submission" date="2020-02" db="EMBL/GenBank/DDBJ databases">
        <title>Complete genome sequence of the novel Campylobacter species Candidatus Campylobacter infans.</title>
        <authorList>
            <person name="Duim B."/>
            <person name="Zomer A."/>
            <person name="van der Graaf L."/>
            <person name="Wagenaar J."/>
        </authorList>
    </citation>
    <scope>NUCLEOTIDE SEQUENCE [LARGE SCALE GENOMIC DNA]</scope>
    <source>
        <strain evidence="14 15">19S00001</strain>
    </source>
</reference>
<dbReference type="RefSeq" id="WP_178696211.1">
    <property type="nucleotide sequence ID" value="NZ_CP049075.1"/>
</dbReference>
<dbReference type="InterPro" id="IPR000192">
    <property type="entry name" value="Aminotrans_V_dom"/>
</dbReference>
<comment type="cofactor">
    <cofactor evidence="1 12">
        <name>pyridoxal 5'-phosphate</name>
        <dbReference type="ChEBI" id="CHEBI:597326"/>
    </cofactor>
</comment>
<comment type="function">
    <text evidence="2">Catalyzes the removal of elemental sulfur atoms from cysteine to produce alanine. Seems to participate in the biosynthesis of the nitrogenase metalloclusters by providing the inorganic sulfur required for the Fe-S core formation.</text>
</comment>
<dbReference type="InterPro" id="IPR015424">
    <property type="entry name" value="PyrdxlP-dep_Trfase"/>
</dbReference>